<keyword evidence="3" id="KW-0159">Chromosome partition</keyword>
<dbReference type="GO" id="GO:0051301">
    <property type="term" value="P:cell division"/>
    <property type="evidence" value="ECO:0007669"/>
    <property type="project" value="UniProtKB-KW"/>
</dbReference>
<comment type="caution">
    <text evidence="6">The sequence shown here is derived from an EMBL/GenBank/DDBJ whole genome shotgun (WGS) entry which is preliminary data.</text>
</comment>
<proteinExistence type="predicted"/>
<dbReference type="InterPro" id="IPR005234">
    <property type="entry name" value="ScpB_csome_segregation"/>
</dbReference>
<feature type="compositionally biased region" description="Basic and acidic residues" evidence="5">
    <location>
        <begin position="186"/>
        <end position="196"/>
    </location>
</feature>
<reference evidence="6 7" key="1">
    <citation type="journal article" date="2016" name="Nat. Commun.">
        <title>Thousands of microbial genomes shed light on interconnected biogeochemical processes in an aquifer system.</title>
        <authorList>
            <person name="Anantharaman K."/>
            <person name="Brown C.T."/>
            <person name="Hug L.A."/>
            <person name="Sharon I."/>
            <person name="Castelle C.J."/>
            <person name="Probst A.J."/>
            <person name="Thomas B.C."/>
            <person name="Singh A."/>
            <person name="Wilkins M.J."/>
            <person name="Karaoz U."/>
            <person name="Brodie E.L."/>
            <person name="Williams K.H."/>
            <person name="Hubbard S.S."/>
            <person name="Banfield J.F."/>
        </authorList>
    </citation>
    <scope>NUCLEOTIDE SEQUENCE [LARGE SCALE GENOMIC DNA]</scope>
</reference>
<dbReference type="Pfam" id="PF04079">
    <property type="entry name" value="SMC_ScpB"/>
    <property type="match status" value="1"/>
</dbReference>
<organism evidence="6 7">
    <name type="scientific">Candidatus Kaiserbacteria bacterium RIFCSPHIGHO2_12_FULL_53_13</name>
    <dbReference type="NCBI Taxonomy" id="1798502"/>
    <lineage>
        <taxon>Bacteria</taxon>
        <taxon>Candidatus Kaiseribacteriota</taxon>
    </lineage>
</organism>
<dbReference type="Gene3D" id="1.10.10.10">
    <property type="entry name" value="Winged helix-like DNA-binding domain superfamily/Winged helix DNA-binding domain"/>
    <property type="match status" value="2"/>
</dbReference>
<evidence type="ECO:0000256" key="1">
    <source>
        <dbReference type="ARBA" id="ARBA00022490"/>
    </source>
</evidence>
<dbReference type="PANTHER" id="PTHR34298:SF2">
    <property type="entry name" value="SEGREGATION AND CONDENSATION PROTEIN B"/>
    <property type="match status" value="1"/>
</dbReference>
<keyword evidence="2" id="KW-0132">Cell division</keyword>
<keyword evidence="4" id="KW-0131">Cell cycle</keyword>
<accession>A0A1F6E7P7</accession>
<sequence>MNSQQQISDVATKAGAFLFAEGGVLSLRKLAQLIGCSQAELVAGLQQLRDRLSQSGVSLIRTDTEAGLSVSPEAADSVEAAYERELGREIGDAGLEVLAILLYRGPSTRAEIDYIRGVNTSSTLRTLLARGLAVRENNPKDAREYLYRCTVELLAHLGVTDVSKLPEYAKITSELASFETAQKSLKTEHGDLDDTRNSPAQREGTAAEN</sequence>
<gene>
    <name evidence="6" type="ORF">A3F27_00415</name>
</gene>
<dbReference type="InterPro" id="IPR036390">
    <property type="entry name" value="WH_DNA-bd_sf"/>
</dbReference>
<evidence type="ECO:0008006" key="8">
    <source>
        <dbReference type="Google" id="ProtNLM"/>
    </source>
</evidence>
<protein>
    <recommendedName>
        <fullName evidence="8">SMC-Scp complex subunit ScpB</fullName>
    </recommendedName>
</protein>
<evidence type="ECO:0000256" key="2">
    <source>
        <dbReference type="ARBA" id="ARBA00022618"/>
    </source>
</evidence>
<dbReference type="InterPro" id="IPR036388">
    <property type="entry name" value="WH-like_DNA-bd_sf"/>
</dbReference>
<evidence type="ECO:0000313" key="6">
    <source>
        <dbReference type="EMBL" id="OGG69570.1"/>
    </source>
</evidence>
<dbReference type="PANTHER" id="PTHR34298">
    <property type="entry name" value="SEGREGATION AND CONDENSATION PROTEIN B"/>
    <property type="match status" value="1"/>
</dbReference>
<evidence type="ECO:0000256" key="4">
    <source>
        <dbReference type="ARBA" id="ARBA00023306"/>
    </source>
</evidence>
<dbReference type="AlphaFoldDB" id="A0A1F6E7P7"/>
<dbReference type="EMBL" id="MFLP01000030">
    <property type="protein sequence ID" value="OGG69570.1"/>
    <property type="molecule type" value="Genomic_DNA"/>
</dbReference>
<dbReference type="Proteomes" id="UP000176689">
    <property type="component" value="Unassembled WGS sequence"/>
</dbReference>
<name>A0A1F6E7P7_9BACT</name>
<evidence type="ECO:0000256" key="3">
    <source>
        <dbReference type="ARBA" id="ARBA00022829"/>
    </source>
</evidence>
<dbReference type="GO" id="GO:0051304">
    <property type="term" value="P:chromosome separation"/>
    <property type="evidence" value="ECO:0007669"/>
    <property type="project" value="InterPro"/>
</dbReference>
<keyword evidence="1" id="KW-0963">Cytoplasm</keyword>
<evidence type="ECO:0000313" key="7">
    <source>
        <dbReference type="Proteomes" id="UP000176689"/>
    </source>
</evidence>
<evidence type="ECO:0000256" key="5">
    <source>
        <dbReference type="SAM" id="MobiDB-lite"/>
    </source>
</evidence>
<feature type="region of interest" description="Disordered" evidence="5">
    <location>
        <begin position="186"/>
        <end position="209"/>
    </location>
</feature>
<dbReference type="SUPFAM" id="SSF46785">
    <property type="entry name" value="Winged helix' DNA-binding domain"/>
    <property type="match status" value="1"/>
</dbReference>